<evidence type="ECO:0008006" key="3">
    <source>
        <dbReference type="Google" id="ProtNLM"/>
    </source>
</evidence>
<evidence type="ECO:0000313" key="1">
    <source>
        <dbReference type="EMBL" id="NEN07980.1"/>
    </source>
</evidence>
<dbReference type="Proteomes" id="UP000474967">
    <property type="component" value="Unassembled WGS sequence"/>
</dbReference>
<sequence length="70" mass="7460">MSARSSLAAFLRTEPDDAGCDKTMSLMHVYVELILAGVDAARRYPAIAAHLKGCEGCRDDFEGLLAALSS</sequence>
<protein>
    <recommendedName>
        <fullName evidence="3">Zf-HC2 domain-containing protein</fullName>
    </recommendedName>
</protein>
<dbReference type="AlphaFoldDB" id="A0A6L9Y2T0"/>
<proteinExistence type="predicted"/>
<comment type="caution">
    <text evidence="1">The sequence shown here is derived from an EMBL/GenBank/DDBJ whole genome shotgun (WGS) entry which is preliminary data.</text>
</comment>
<name>A0A6L9Y2T0_9MICO</name>
<evidence type="ECO:0000313" key="2">
    <source>
        <dbReference type="Proteomes" id="UP000474967"/>
    </source>
</evidence>
<organism evidence="1 2">
    <name type="scientific">Leifsonia tongyongensis</name>
    <dbReference type="NCBI Taxonomy" id="1268043"/>
    <lineage>
        <taxon>Bacteria</taxon>
        <taxon>Bacillati</taxon>
        <taxon>Actinomycetota</taxon>
        <taxon>Actinomycetes</taxon>
        <taxon>Micrococcales</taxon>
        <taxon>Microbacteriaceae</taxon>
        <taxon>Leifsonia</taxon>
    </lineage>
</organism>
<keyword evidence="2" id="KW-1185">Reference proteome</keyword>
<accession>A0A6L9Y2T0</accession>
<dbReference type="EMBL" id="JAAGWY010000006">
    <property type="protein sequence ID" value="NEN07980.1"/>
    <property type="molecule type" value="Genomic_DNA"/>
</dbReference>
<dbReference type="RefSeq" id="WP_163291480.1">
    <property type="nucleotide sequence ID" value="NZ_JAAGWY010000006.1"/>
</dbReference>
<gene>
    <name evidence="1" type="ORF">G3T36_19150</name>
</gene>
<reference evidence="1 2" key="1">
    <citation type="journal article" date="2014" name="J. Microbiol.">
        <title>Diaminobutyricibacter tongyongensis gen. nov., sp. nov. and Homoserinibacter gongjuensis gen. nov., sp. nov. belong to the family Microbacteriaceae.</title>
        <authorList>
            <person name="Kim S.J."/>
            <person name="Ahn J.H."/>
            <person name="Weon H.Y."/>
            <person name="Hamada M."/>
            <person name="Suzuki K."/>
            <person name="Kwon S.W."/>
        </authorList>
    </citation>
    <scope>NUCLEOTIDE SEQUENCE [LARGE SCALE GENOMIC DNA]</scope>
    <source>
        <strain evidence="1 2">NBRC 108724</strain>
    </source>
</reference>